<reference evidence="3 4" key="1">
    <citation type="journal article" date="2014" name="Int. J. Syst. Evol. Microbiol.">
        <title>Complete genome sequence of Corynebacterium casei LMG S-19264T (=DSM 44701T), isolated from a smear-ripened cheese.</title>
        <authorList>
            <consortium name="US DOE Joint Genome Institute (JGI-PGF)"/>
            <person name="Walter F."/>
            <person name="Albersmeier A."/>
            <person name="Kalinowski J."/>
            <person name="Ruckert C."/>
        </authorList>
    </citation>
    <scope>NUCLEOTIDE SEQUENCE [LARGE SCALE GENOMIC DNA]</scope>
    <source>
        <strain evidence="3 4">CGMCC 1.16330</strain>
    </source>
</reference>
<dbReference type="InterPro" id="IPR006311">
    <property type="entry name" value="TAT_signal"/>
</dbReference>
<keyword evidence="2" id="KW-0732">Signal</keyword>
<comment type="caution">
    <text evidence="3">The sequence shown here is derived from an EMBL/GenBank/DDBJ whole genome shotgun (WGS) entry which is preliminary data.</text>
</comment>
<protein>
    <submittedName>
        <fullName evidence="3">MFS transporter</fullName>
    </submittedName>
</protein>
<gene>
    <name evidence="3" type="ORF">GCM10010964_07880</name>
</gene>
<sequence length="343" mass="35375">MSGRLLRRGMLNAAALLAGTVAARAHAQRSDVQPPERAGAGAPAWPAPGQPIRVVVPFAPGGTTDLVARLIAAGMQERLGGTPVLVENRPGAGATLGSQFVASSPADGTTLVMSNVASHAIGPALYANVRYDPVRDFTHIALVVSNPSVWVANPRSGLHSLADVVRRARSGRGLDIATSGAGSSNHLLVVRFTQLAGVELNHVPYRGAGPAMTDVIAGVVPLMSDSLPSASAHIRQGSVRAIAMSSAERHPGFPEVPTFREQGFDLVSGSWFGLSGPAGLPATAVERLARAVGATLAAPEVRARLIETGGTPGDMTPEAYAEFVRDEHARWAALVRASGATAE</sequence>
<evidence type="ECO:0000256" key="1">
    <source>
        <dbReference type="ARBA" id="ARBA00006987"/>
    </source>
</evidence>
<keyword evidence="4" id="KW-1185">Reference proteome</keyword>
<dbReference type="EMBL" id="BMKS01000002">
    <property type="protein sequence ID" value="GGG22143.1"/>
    <property type="molecule type" value="Genomic_DNA"/>
</dbReference>
<dbReference type="SUPFAM" id="SSF53850">
    <property type="entry name" value="Periplasmic binding protein-like II"/>
    <property type="match status" value="1"/>
</dbReference>
<dbReference type="PANTHER" id="PTHR42928">
    <property type="entry name" value="TRICARBOXYLATE-BINDING PROTEIN"/>
    <property type="match status" value="1"/>
</dbReference>
<dbReference type="Proteomes" id="UP000597507">
    <property type="component" value="Unassembled WGS sequence"/>
</dbReference>
<feature type="chain" id="PRO_5035228924" evidence="2">
    <location>
        <begin position="28"/>
        <end position="343"/>
    </location>
</feature>
<proteinExistence type="inferred from homology"/>
<dbReference type="InterPro" id="IPR005064">
    <property type="entry name" value="BUG"/>
</dbReference>
<accession>A0A8J3EB18</accession>
<dbReference type="CDD" id="cd13578">
    <property type="entry name" value="PBP2_Bug27"/>
    <property type="match status" value="1"/>
</dbReference>
<name>A0A8J3EB18_9PROT</name>
<feature type="signal peptide" evidence="2">
    <location>
        <begin position="1"/>
        <end position="27"/>
    </location>
</feature>
<dbReference type="PIRSF" id="PIRSF017082">
    <property type="entry name" value="YflP"/>
    <property type="match status" value="1"/>
</dbReference>
<evidence type="ECO:0000313" key="4">
    <source>
        <dbReference type="Proteomes" id="UP000597507"/>
    </source>
</evidence>
<dbReference type="Gene3D" id="3.40.190.150">
    <property type="entry name" value="Bordetella uptake gene, domain 1"/>
    <property type="match status" value="1"/>
</dbReference>
<dbReference type="PROSITE" id="PS51318">
    <property type="entry name" value="TAT"/>
    <property type="match status" value="1"/>
</dbReference>
<comment type="similarity">
    <text evidence="1">Belongs to the UPF0065 (bug) family.</text>
</comment>
<dbReference type="PANTHER" id="PTHR42928:SF5">
    <property type="entry name" value="BLR1237 PROTEIN"/>
    <property type="match status" value="1"/>
</dbReference>
<evidence type="ECO:0000313" key="3">
    <source>
        <dbReference type="EMBL" id="GGG22143.1"/>
    </source>
</evidence>
<dbReference type="InterPro" id="IPR042100">
    <property type="entry name" value="Bug_dom1"/>
</dbReference>
<dbReference type="Gene3D" id="3.40.190.10">
    <property type="entry name" value="Periplasmic binding protein-like II"/>
    <property type="match status" value="1"/>
</dbReference>
<dbReference type="Pfam" id="PF03401">
    <property type="entry name" value="TctC"/>
    <property type="match status" value="1"/>
</dbReference>
<dbReference type="AlphaFoldDB" id="A0A8J3EB18"/>
<evidence type="ECO:0000256" key="2">
    <source>
        <dbReference type="SAM" id="SignalP"/>
    </source>
</evidence>
<organism evidence="3 4">
    <name type="scientific">Caldovatus sediminis</name>
    <dbReference type="NCBI Taxonomy" id="2041189"/>
    <lineage>
        <taxon>Bacteria</taxon>
        <taxon>Pseudomonadati</taxon>
        <taxon>Pseudomonadota</taxon>
        <taxon>Alphaproteobacteria</taxon>
        <taxon>Acetobacterales</taxon>
        <taxon>Roseomonadaceae</taxon>
        <taxon>Caldovatus</taxon>
    </lineage>
</organism>